<dbReference type="VEuPathDB" id="FungiDB:VP01_1260g6"/>
<proteinExistence type="predicted"/>
<dbReference type="AlphaFoldDB" id="A0A0L6VP78"/>
<sequence>MPHGISLSEEEQLLARRELPTVTTGGTSDEPVQNRGPDLWRRAPAADMKVDINTIQSNITSVDTMLADLQKMVLPKNMTRNQSVDLNTKIEKILNIYNDSQAASKNIADAFPGNAQAAKAMKTIVDQGITFGTALAQSKRPVNGDGTTLSANIKNVKSLLDPAKKAFKTLINIAQG</sequence>
<evidence type="ECO:0000313" key="1">
    <source>
        <dbReference type="EMBL" id="KNZ62514.1"/>
    </source>
</evidence>
<evidence type="ECO:0000313" key="2">
    <source>
        <dbReference type="Proteomes" id="UP000037035"/>
    </source>
</evidence>
<gene>
    <name evidence="1" type="ORF">VP01_1260g6</name>
</gene>
<dbReference type="EMBL" id="LAVV01002899">
    <property type="protein sequence ID" value="KNZ62514.1"/>
    <property type="molecule type" value="Genomic_DNA"/>
</dbReference>
<dbReference type="Proteomes" id="UP000037035">
    <property type="component" value="Unassembled WGS sequence"/>
</dbReference>
<organism evidence="1 2">
    <name type="scientific">Puccinia sorghi</name>
    <dbReference type="NCBI Taxonomy" id="27349"/>
    <lineage>
        <taxon>Eukaryota</taxon>
        <taxon>Fungi</taxon>
        <taxon>Dikarya</taxon>
        <taxon>Basidiomycota</taxon>
        <taxon>Pucciniomycotina</taxon>
        <taxon>Pucciniomycetes</taxon>
        <taxon>Pucciniales</taxon>
        <taxon>Pucciniaceae</taxon>
        <taxon>Puccinia</taxon>
    </lineage>
</organism>
<keyword evidence="2" id="KW-1185">Reference proteome</keyword>
<accession>A0A0L6VP78</accession>
<name>A0A0L6VP78_9BASI</name>
<reference evidence="1 2" key="1">
    <citation type="submission" date="2015-08" db="EMBL/GenBank/DDBJ databases">
        <title>Next Generation Sequencing and Analysis of the Genome of Puccinia sorghi L Schw, the Causal Agent of Maize Common Rust.</title>
        <authorList>
            <person name="Rochi L."/>
            <person name="Burguener G."/>
            <person name="Darino M."/>
            <person name="Turjanski A."/>
            <person name="Kreff E."/>
            <person name="Dieguez M.J."/>
            <person name="Sacco F."/>
        </authorList>
    </citation>
    <scope>NUCLEOTIDE SEQUENCE [LARGE SCALE GENOMIC DNA]</scope>
    <source>
        <strain evidence="1 2">RO10H11247</strain>
    </source>
</reference>
<dbReference type="OrthoDB" id="10525221at2759"/>
<protein>
    <submittedName>
        <fullName evidence="1">Uncharacterized protein</fullName>
    </submittedName>
</protein>
<comment type="caution">
    <text evidence="1">The sequence shown here is derived from an EMBL/GenBank/DDBJ whole genome shotgun (WGS) entry which is preliminary data.</text>
</comment>